<evidence type="ECO:0000313" key="5">
    <source>
        <dbReference type="Proteomes" id="UP000618579"/>
    </source>
</evidence>
<dbReference type="InterPro" id="IPR012533">
    <property type="entry name" value="YcnI-copper_dom"/>
</dbReference>
<proteinExistence type="predicted"/>
<keyword evidence="1" id="KW-1133">Transmembrane helix</keyword>
<gene>
    <name evidence="4" type="ORF">GC097_07535</name>
</gene>
<dbReference type="InterPro" id="IPR038507">
    <property type="entry name" value="YcnI-like_sf"/>
</dbReference>
<keyword evidence="5" id="KW-1185">Reference proteome</keyword>
<keyword evidence="2" id="KW-0732">Signal</keyword>
<dbReference type="RefSeq" id="WP_171682716.1">
    <property type="nucleotide sequence ID" value="NZ_WHNZ01000015.1"/>
</dbReference>
<comment type="caution">
    <text evidence="4">The sequence shown here is derived from an EMBL/GenBank/DDBJ whole genome shotgun (WGS) entry which is preliminary data.</text>
</comment>
<feature type="transmembrane region" description="Helical" evidence="1">
    <location>
        <begin position="183"/>
        <end position="201"/>
    </location>
</feature>
<dbReference type="Gene3D" id="2.60.40.2230">
    <property type="entry name" value="Uncharacterised protein YcnI-like PF07987, DUF1775"/>
    <property type="match status" value="1"/>
</dbReference>
<dbReference type="EMBL" id="WHNZ01000015">
    <property type="protein sequence ID" value="NOU99864.1"/>
    <property type="molecule type" value="Genomic_DNA"/>
</dbReference>
<keyword evidence="1" id="KW-0812">Transmembrane</keyword>
<evidence type="ECO:0000259" key="3">
    <source>
        <dbReference type="Pfam" id="PF07987"/>
    </source>
</evidence>
<accession>A0ABX1ZMM2</accession>
<dbReference type="Proteomes" id="UP000618579">
    <property type="component" value="Unassembled WGS sequence"/>
</dbReference>
<evidence type="ECO:0000313" key="4">
    <source>
        <dbReference type="EMBL" id="NOU99864.1"/>
    </source>
</evidence>
<reference evidence="4 5" key="1">
    <citation type="submission" date="2019-10" db="EMBL/GenBank/DDBJ databases">
        <title>Description of Paenibacillus pedi sp. nov.</title>
        <authorList>
            <person name="Carlier A."/>
            <person name="Qi S."/>
        </authorList>
    </citation>
    <scope>NUCLEOTIDE SEQUENCE [LARGE SCALE GENOMIC DNA]</scope>
    <source>
        <strain evidence="4 5">LMG 31457</strain>
    </source>
</reference>
<feature type="domain" description="YncI copper-binding" evidence="3">
    <location>
        <begin position="26"/>
        <end position="143"/>
    </location>
</feature>
<dbReference type="CDD" id="cd08545">
    <property type="entry name" value="YcnI_like"/>
    <property type="match status" value="1"/>
</dbReference>
<protein>
    <submittedName>
        <fullName evidence="4">DUF1775 domain-containing protein</fullName>
    </submittedName>
</protein>
<evidence type="ECO:0000256" key="2">
    <source>
        <dbReference type="SAM" id="SignalP"/>
    </source>
</evidence>
<evidence type="ECO:0000256" key="1">
    <source>
        <dbReference type="SAM" id="Phobius"/>
    </source>
</evidence>
<name>A0ABX1ZMM2_9BACL</name>
<sequence>MFKKFMLNAGIMLIGSMLLAGVASAHVTVYPKEATQGSYEKFTVRVPSEKDIPTVKVEVKFPMDSVAVSRFEPKAGWTYELAKDSAGKITGVTWTASGDGLGSTEFGEFNMQGKVADAATQIVWKAYQTYKDGSVVEWVGAEGSDKPASVTTVKAKSGAVTDSHGNVTAAQPAAGSSESKTPLYLSIAAVVLGALSLLVSLTRKRS</sequence>
<feature type="chain" id="PRO_5045579086" evidence="2">
    <location>
        <begin position="26"/>
        <end position="206"/>
    </location>
</feature>
<feature type="signal peptide" evidence="2">
    <location>
        <begin position="1"/>
        <end position="25"/>
    </location>
</feature>
<organism evidence="4 5">
    <name type="scientific">Paenibacillus planticolens</name>
    <dbReference type="NCBI Taxonomy" id="2654976"/>
    <lineage>
        <taxon>Bacteria</taxon>
        <taxon>Bacillati</taxon>
        <taxon>Bacillota</taxon>
        <taxon>Bacilli</taxon>
        <taxon>Bacillales</taxon>
        <taxon>Paenibacillaceae</taxon>
        <taxon>Paenibacillus</taxon>
    </lineage>
</organism>
<dbReference type="Pfam" id="PF07987">
    <property type="entry name" value="DUF1775"/>
    <property type="match status" value="1"/>
</dbReference>
<keyword evidence="1" id="KW-0472">Membrane</keyword>